<accession>A0A550CLE2</accession>
<dbReference type="EMBL" id="VDMD01000005">
    <property type="protein sequence ID" value="TRM65635.1"/>
    <property type="molecule type" value="Genomic_DNA"/>
</dbReference>
<keyword evidence="2" id="KW-1185">Reference proteome</keyword>
<evidence type="ECO:0000313" key="2">
    <source>
        <dbReference type="Proteomes" id="UP000320762"/>
    </source>
</evidence>
<dbReference type="OrthoDB" id="2663142at2759"/>
<dbReference type="Proteomes" id="UP000320762">
    <property type="component" value="Unassembled WGS sequence"/>
</dbReference>
<gene>
    <name evidence="1" type="ORF">BD626DRAFT_567534</name>
</gene>
<protein>
    <recommendedName>
        <fullName evidence="3">F-box domain-containing protein</fullName>
    </recommendedName>
</protein>
<evidence type="ECO:0008006" key="3">
    <source>
        <dbReference type="Google" id="ProtNLM"/>
    </source>
</evidence>
<reference evidence="1 2" key="1">
    <citation type="journal article" date="2019" name="New Phytol.">
        <title>Comparative genomics reveals unique wood-decay strategies and fruiting body development in the Schizophyllaceae.</title>
        <authorList>
            <person name="Almasi E."/>
            <person name="Sahu N."/>
            <person name="Krizsan K."/>
            <person name="Balint B."/>
            <person name="Kovacs G.M."/>
            <person name="Kiss B."/>
            <person name="Cseklye J."/>
            <person name="Drula E."/>
            <person name="Henrissat B."/>
            <person name="Nagy I."/>
            <person name="Chovatia M."/>
            <person name="Adam C."/>
            <person name="LaButti K."/>
            <person name="Lipzen A."/>
            <person name="Riley R."/>
            <person name="Grigoriev I.V."/>
            <person name="Nagy L.G."/>
        </authorList>
    </citation>
    <scope>NUCLEOTIDE SEQUENCE [LARGE SCALE GENOMIC DNA]</scope>
    <source>
        <strain evidence="1 2">NL-1724</strain>
    </source>
</reference>
<sequence length="207" mass="22764">MHHALLIDEILREIFEDCEKAWKDPALDQLWRVLPSISPVLALLPQLKYEGKQYTLTQHPNSTDFARLTAYAHRVRRISIYSSPVLPPALHAVFDSLFPGISGLRLTGGAGDVDLTRFAGRTLRTLELDTSRSPALHGALARLPTLCPALAALRVRGPVSEESDTSLRLQSDLRALSLKLGASLRPAAVTALVRLPAWKRSSCMRSA</sequence>
<dbReference type="STRING" id="97359.A0A550CLE2"/>
<evidence type="ECO:0000313" key="1">
    <source>
        <dbReference type="EMBL" id="TRM65635.1"/>
    </source>
</evidence>
<dbReference type="AlphaFoldDB" id="A0A550CLE2"/>
<comment type="caution">
    <text evidence="1">The sequence shown here is derived from an EMBL/GenBank/DDBJ whole genome shotgun (WGS) entry which is preliminary data.</text>
</comment>
<proteinExistence type="predicted"/>
<organism evidence="1 2">
    <name type="scientific">Schizophyllum amplum</name>
    <dbReference type="NCBI Taxonomy" id="97359"/>
    <lineage>
        <taxon>Eukaryota</taxon>
        <taxon>Fungi</taxon>
        <taxon>Dikarya</taxon>
        <taxon>Basidiomycota</taxon>
        <taxon>Agaricomycotina</taxon>
        <taxon>Agaricomycetes</taxon>
        <taxon>Agaricomycetidae</taxon>
        <taxon>Agaricales</taxon>
        <taxon>Schizophyllaceae</taxon>
        <taxon>Schizophyllum</taxon>
    </lineage>
</organism>
<name>A0A550CLE2_9AGAR</name>